<feature type="domain" description="Radical SAM core" evidence="5">
    <location>
        <begin position="59"/>
        <end position="187"/>
    </location>
</feature>
<dbReference type="GO" id="GO:0051536">
    <property type="term" value="F:iron-sulfur cluster binding"/>
    <property type="evidence" value="ECO:0007669"/>
    <property type="project" value="UniProtKB-KW"/>
</dbReference>
<dbReference type="NCBIfam" id="TIGR03916">
    <property type="entry name" value="rSAM_link_UDG"/>
    <property type="match status" value="1"/>
</dbReference>
<dbReference type="InterPro" id="IPR058240">
    <property type="entry name" value="rSAM_sf"/>
</dbReference>
<dbReference type="Pfam" id="PF04055">
    <property type="entry name" value="Radical_SAM"/>
    <property type="match status" value="1"/>
</dbReference>
<evidence type="ECO:0000259" key="5">
    <source>
        <dbReference type="Pfam" id="PF04055"/>
    </source>
</evidence>
<dbReference type="InterPro" id="IPR051675">
    <property type="entry name" value="Endo/Exo/Phosphatase_dom_1"/>
</dbReference>
<dbReference type="SUPFAM" id="SSF102114">
    <property type="entry name" value="Radical SAM enzymes"/>
    <property type="match status" value="1"/>
</dbReference>
<evidence type="ECO:0000256" key="3">
    <source>
        <dbReference type="ARBA" id="ARBA00023004"/>
    </source>
</evidence>
<sequence length="449" mass="50881">MELLEKIRILADSAKYDVSCSSSGSSRSAIPGGVGNAAAAGICHSFTSDGRCISLLKILMTNYCIYDCAYCQNRISNDVERAAFEPEELIQLTMGFYRRNYIEGLFLSSGVIMSPDHTMERMIRIIKTLRQRERFNGYIHIKLIPGASPHLIHEAGLYADRVSVNIELPEEESYKSITPQKNRIEILKPMKQIATNILANNEEKRILHRTEDFVPAGQSTQLIIGATPASDGKILSLSQNLYKSFQLKRVYYSAYVPVSTHALMPKLSNPPLLREHRIYQADWLLRFYRFSAEELLSDGENFDTNVDPKTQWALSNMALFPMEINRVSYEMLLRIPGIGLTSAKRILRARKLSPITYDGLKKMGAVISRAKHFILISGKYYGNFSLRPDLIYEAISEKKDQIQMNLFGEIDESLGLHNPEENRVFTEKDKIKKLLLEKTIIKNSLAGGL</sequence>
<evidence type="ECO:0000313" key="6">
    <source>
        <dbReference type="EMBL" id="SDJ00715.1"/>
    </source>
</evidence>
<dbReference type="GO" id="GO:0003824">
    <property type="term" value="F:catalytic activity"/>
    <property type="evidence" value="ECO:0007669"/>
    <property type="project" value="InterPro"/>
</dbReference>
<accession>A0A1G8Q8C2</accession>
<proteinExistence type="predicted"/>
<dbReference type="SFLD" id="SFLDS00029">
    <property type="entry name" value="Radical_SAM"/>
    <property type="match status" value="1"/>
</dbReference>
<keyword evidence="4" id="KW-0411">Iron-sulfur</keyword>
<evidence type="ECO:0000313" key="7">
    <source>
        <dbReference type="Proteomes" id="UP000183255"/>
    </source>
</evidence>
<dbReference type="EMBL" id="FNDZ01000006">
    <property type="protein sequence ID" value="SDJ00715.1"/>
    <property type="molecule type" value="Genomic_DNA"/>
</dbReference>
<keyword evidence="3" id="KW-0408">Iron</keyword>
<dbReference type="GO" id="GO:0046872">
    <property type="term" value="F:metal ion binding"/>
    <property type="evidence" value="ECO:0007669"/>
    <property type="project" value="UniProtKB-KW"/>
</dbReference>
<dbReference type="InterPro" id="IPR023874">
    <property type="entry name" value="DNA_rSAM_put"/>
</dbReference>
<reference evidence="6 7" key="1">
    <citation type="submission" date="2016-10" db="EMBL/GenBank/DDBJ databases">
        <authorList>
            <person name="de Groot N.N."/>
        </authorList>
    </citation>
    <scope>NUCLEOTIDE SEQUENCE [LARGE SCALE GENOMIC DNA]</scope>
    <source>
        <strain evidence="6 7">CGMCC 1.5058</strain>
    </source>
</reference>
<evidence type="ECO:0000256" key="4">
    <source>
        <dbReference type="ARBA" id="ARBA00023014"/>
    </source>
</evidence>
<dbReference type="RefSeq" id="WP_051651644.1">
    <property type="nucleotide sequence ID" value="NZ_DAMANS010000008.1"/>
</dbReference>
<dbReference type="AlphaFoldDB" id="A0A1G8Q8C2"/>
<dbReference type="SUPFAM" id="SSF47781">
    <property type="entry name" value="RuvA domain 2-like"/>
    <property type="match status" value="1"/>
</dbReference>
<name>A0A1G8Q8C2_9CLOT</name>
<keyword evidence="1" id="KW-0949">S-adenosyl-L-methionine</keyword>
<dbReference type="CDD" id="cd01335">
    <property type="entry name" value="Radical_SAM"/>
    <property type="match status" value="1"/>
</dbReference>
<dbReference type="InterPro" id="IPR010994">
    <property type="entry name" value="RuvA_2-like"/>
</dbReference>
<evidence type="ECO:0000256" key="2">
    <source>
        <dbReference type="ARBA" id="ARBA00022723"/>
    </source>
</evidence>
<dbReference type="Gene3D" id="3.20.20.70">
    <property type="entry name" value="Aldolase class I"/>
    <property type="match status" value="1"/>
</dbReference>
<dbReference type="SFLD" id="SFLDG01102">
    <property type="entry name" value="Uncharacterised_Radical_SAM_Su"/>
    <property type="match status" value="1"/>
</dbReference>
<organism evidence="6 7">
    <name type="scientific">Proteiniclasticum ruminis</name>
    <dbReference type="NCBI Taxonomy" id="398199"/>
    <lineage>
        <taxon>Bacteria</taxon>
        <taxon>Bacillati</taxon>
        <taxon>Bacillota</taxon>
        <taxon>Clostridia</taxon>
        <taxon>Eubacteriales</taxon>
        <taxon>Clostridiaceae</taxon>
        <taxon>Proteiniclasticum</taxon>
    </lineage>
</organism>
<dbReference type="InterPro" id="IPR007197">
    <property type="entry name" value="rSAM"/>
</dbReference>
<evidence type="ECO:0000256" key="1">
    <source>
        <dbReference type="ARBA" id="ARBA00022691"/>
    </source>
</evidence>
<dbReference type="PANTHER" id="PTHR21180:SF9">
    <property type="entry name" value="TYPE II SECRETION SYSTEM PROTEIN K"/>
    <property type="match status" value="1"/>
</dbReference>
<protein>
    <submittedName>
        <fullName evidence="6">Putative DNA modification/repair radical SAM protein</fullName>
    </submittedName>
</protein>
<dbReference type="InterPro" id="IPR013785">
    <property type="entry name" value="Aldolase_TIM"/>
</dbReference>
<keyword evidence="2" id="KW-0479">Metal-binding</keyword>
<dbReference type="Proteomes" id="UP000183255">
    <property type="component" value="Unassembled WGS sequence"/>
</dbReference>
<dbReference type="PANTHER" id="PTHR21180">
    <property type="entry name" value="ENDONUCLEASE/EXONUCLEASE/PHOSPHATASE FAMILY DOMAIN-CONTAINING PROTEIN 1"/>
    <property type="match status" value="1"/>
</dbReference>
<gene>
    <name evidence="6" type="ORF">SAMN05421804_10660</name>
</gene>